<feature type="compositionally biased region" description="Polar residues" evidence="1">
    <location>
        <begin position="1206"/>
        <end position="1230"/>
    </location>
</feature>
<dbReference type="RefSeq" id="XP_019011449.1">
    <property type="nucleotide sequence ID" value="XM_019155295.1"/>
</dbReference>
<feature type="compositionally biased region" description="Polar residues" evidence="1">
    <location>
        <begin position="125"/>
        <end position="146"/>
    </location>
</feature>
<feature type="region of interest" description="Disordered" evidence="1">
    <location>
        <begin position="1520"/>
        <end position="1627"/>
    </location>
</feature>
<feature type="compositionally biased region" description="Polar residues" evidence="1">
    <location>
        <begin position="1091"/>
        <end position="1107"/>
    </location>
</feature>
<dbReference type="OrthoDB" id="2564946at2759"/>
<feature type="compositionally biased region" description="Basic and acidic residues" evidence="1">
    <location>
        <begin position="731"/>
        <end position="740"/>
    </location>
</feature>
<feature type="compositionally biased region" description="Basic and acidic residues" evidence="1">
    <location>
        <begin position="366"/>
        <end position="383"/>
    </location>
</feature>
<feature type="compositionally biased region" description="Basic and acidic residues" evidence="1">
    <location>
        <begin position="1195"/>
        <end position="1204"/>
    </location>
</feature>
<feature type="compositionally biased region" description="Polar residues" evidence="1">
    <location>
        <begin position="1345"/>
        <end position="1364"/>
    </location>
</feature>
<feature type="region of interest" description="Disordered" evidence="1">
    <location>
        <begin position="567"/>
        <end position="636"/>
    </location>
</feature>
<dbReference type="Proteomes" id="UP000094020">
    <property type="component" value="Chromosome 7"/>
</dbReference>
<feature type="compositionally biased region" description="Polar residues" evidence="1">
    <location>
        <begin position="104"/>
        <end position="115"/>
    </location>
</feature>
<feature type="compositionally biased region" description="Basic and acidic residues" evidence="1">
    <location>
        <begin position="1108"/>
        <end position="1118"/>
    </location>
</feature>
<feature type="region of interest" description="Disordered" evidence="1">
    <location>
        <begin position="356"/>
        <end position="425"/>
    </location>
</feature>
<dbReference type="EMBL" id="KI894010">
    <property type="protein sequence ID" value="OCF50230.1"/>
    <property type="molecule type" value="Genomic_DNA"/>
</dbReference>
<reference evidence="3" key="2">
    <citation type="submission" date="2013-07" db="EMBL/GenBank/DDBJ databases">
        <authorList>
            <consortium name="The Broad Institute Genome Sequencing Platform"/>
            <person name="Cuomo C."/>
            <person name="Litvintseva A."/>
            <person name="Chen Y."/>
            <person name="Heitman J."/>
            <person name="Sun S."/>
            <person name="Springer D."/>
            <person name="Dromer F."/>
            <person name="Young S.K."/>
            <person name="Zeng Q."/>
            <person name="Gargeya S."/>
            <person name="Fitzgerald M."/>
            <person name="Abouelleil A."/>
            <person name="Alvarado L."/>
            <person name="Berlin A.M."/>
            <person name="Chapman S.B."/>
            <person name="Dewar J."/>
            <person name="Goldberg J."/>
            <person name="Griggs A."/>
            <person name="Gujja S."/>
            <person name="Hansen M."/>
            <person name="Howarth C."/>
            <person name="Imamovic A."/>
            <person name="Larimer J."/>
            <person name="McCowan C."/>
            <person name="Murphy C."/>
            <person name="Pearson M."/>
            <person name="Priest M."/>
            <person name="Roberts A."/>
            <person name="Saif S."/>
            <person name="Shea T."/>
            <person name="Sykes S."/>
            <person name="Wortman J."/>
            <person name="Nusbaum C."/>
            <person name="Birren B."/>
        </authorList>
    </citation>
    <scope>NUCLEOTIDE SEQUENCE</scope>
    <source>
        <strain evidence="3">CBS 10737</strain>
    </source>
</reference>
<feature type="region of interest" description="Disordered" evidence="1">
    <location>
        <begin position="912"/>
        <end position="950"/>
    </location>
</feature>
<feature type="compositionally biased region" description="Polar residues" evidence="1">
    <location>
        <begin position="1532"/>
        <end position="1579"/>
    </location>
</feature>
<feature type="compositionally biased region" description="Polar residues" evidence="1">
    <location>
        <begin position="1322"/>
        <end position="1337"/>
    </location>
</feature>
<feature type="compositionally biased region" description="Polar residues" evidence="1">
    <location>
        <begin position="576"/>
        <end position="587"/>
    </location>
</feature>
<reference evidence="2" key="3">
    <citation type="submission" date="2016-07" db="EMBL/GenBank/DDBJ databases">
        <title>Evolution of pathogenesis and genome organization in the Tremellales.</title>
        <authorList>
            <person name="Cuomo C."/>
            <person name="Litvintseva A."/>
            <person name="Heitman J."/>
            <person name="Chen Y."/>
            <person name="Sun S."/>
            <person name="Springer D."/>
            <person name="Dromer F."/>
            <person name="Young S."/>
            <person name="Zeng Q."/>
            <person name="Chapman S."/>
            <person name="Gujja S."/>
            <person name="Saif S."/>
            <person name="Birren B."/>
        </authorList>
    </citation>
    <scope>NUCLEOTIDE SEQUENCE</scope>
    <source>
        <strain evidence="2">CBS 10737</strain>
    </source>
</reference>
<name>A0A1B9I3Y7_9TREE</name>
<feature type="compositionally biased region" description="Basic and acidic residues" evidence="1">
    <location>
        <begin position="608"/>
        <end position="617"/>
    </location>
</feature>
<dbReference type="KEGG" id="kpin:30171918"/>
<feature type="compositionally biased region" description="Low complexity" evidence="1">
    <location>
        <begin position="408"/>
        <end position="418"/>
    </location>
</feature>
<feature type="compositionally biased region" description="Basic and acidic residues" evidence="1">
    <location>
        <begin position="924"/>
        <end position="933"/>
    </location>
</feature>
<dbReference type="EMBL" id="CP144525">
    <property type="protein sequence ID" value="WWC71590.1"/>
    <property type="molecule type" value="Genomic_DNA"/>
</dbReference>
<feature type="compositionally biased region" description="Polar residues" evidence="1">
    <location>
        <begin position="662"/>
        <end position="674"/>
    </location>
</feature>
<organism evidence="2">
    <name type="scientific">Kwoniella pini CBS 10737</name>
    <dbReference type="NCBI Taxonomy" id="1296096"/>
    <lineage>
        <taxon>Eukaryota</taxon>
        <taxon>Fungi</taxon>
        <taxon>Dikarya</taxon>
        <taxon>Basidiomycota</taxon>
        <taxon>Agaricomycotina</taxon>
        <taxon>Tremellomycetes</taxon>
        <taxon>Tremellales</taxon>
        <taxon>Cryptococcaceae</taxon>
        <taxon>Kwoniella</taxon>
    </lineage>
</organism>
<feature type="region of interest" description="Disordered" evidence="1">
    <location>
        <begin position="655"/>
        <end position="881"/>
    </location>
</feature>
<feature type="compositionally biased region" description="Polar residues" evidence="1">
    <location>
        <begin position="770"/>
        <end position="780"/>
    </location>
</feature>
<feature type="compositionally biased region" description="Polar residues" evidence="1">
    <location>
        <begin position="1175"/>
        <end position="1187"/>
    </location>
</feature>
<evidence type="ECO:0000313" key="2">
    <source>
        <dbReference type="EMBL" id="OCF50230.1"/>
    </source>
</evidence>
<sequence>MGLFSLFKSSPSASTSTASSSLRNTQNDSNNQSTSSNGSTRPTTPNPDTHLSLGDSKLQTPSRSRLVRPSIPPPSPSNSSIASKLRWKKGKGKEKDQGQVQVQNPVQSHFPSPDTQDPIAGLPYEQTSSFHIPQTRTTSLPNSPQSTKRKPPNEDSRQRRRSTLLVFDDPISKSPLSNSIALPVAESSAVTHVSGPIEGHDQGEQECMIDQHDTTSTMSRKDRIASGQFRQIGGILGQWDFEVDDGSKNSSTTEKWLKRHLDGPSVPTSNIKEPSLLLPNDLNANDPILPHKQQGLAPSITDESIVLVHKDDIPLDPEGDVSQISLTQGRVDNHEHHHEDNKVEILESAEKKNKFWKRPRRSSKSYVDEVERSDSPTPRKDTRNTTSLDLPADRLPVDIDQPIPRQPRPTQLRRPSSSFFHNPFNRSASRTSLAIDYENSRSADDGSFQLKGFRHVSGMMEIEGAGELENYLTHVRKDPRSSISSADLLTSPVIGNNEFPSPSSRTQNVIPSPPVSYALDQPPPIPISRPASIAHSIGSATGEDFITANKVSVAAFRRGIRRPSENLVTKSDIGHGSTTPRLTSGQYSPLHDAASDEDDDDVPLGMIKGKDIRREKSSQSLYSMTEFSTTRSSASNMIMMDSKRPAMMFDQIDRKASPSVPDGQSSSARQQNQPDLKVDGKSPALSPGQEMIRRASPKPELSFDVNRKKLGHQRNGGGSGGSAFVVKSARSTRDDIRLKDTSGQNTHRQLGNPAVSGASTPIPLPELSGQDITTSLVTSPEESEPIDGYFSHLAPFINDQPAQSSHPSRVGTPKANNSRQSQSPSPSKAPGPPIAPLPLPQPGVPSPESLNLPLPPDQMPDTPPKNPSVVPNVDANSSLSPNARKKLSLLEEPMKIISGLWHSPPTNDDAFDPDFVLSSMDALGGDHESDKPTKQNGEVIAKGSDTPDLVERVRSPLAERLAGIASSSGMKSPTVPEAGAGVGILQDQGHPHIALPKEEFTSSFARIKARKTSKHDSTESEDESDSESTSAAESSGLTSQSKVRASPRVGAMPAATAKTRKVDSPPTFTGERQVPLGPRKPSTGSNRKRTSSLYTSPGSSMTMNNIHDNVKNDDDRSLGSKLGKSPSVSNLSTLATTTSLSSDLARRDMPIGGSRPKTLIELGPVVQPLKDLSNDHSTSPTSMTSFRPQLKSRAQSRDRSRPEPPRQQTSSRQMQPISQVYQRHQQSPPSRNIVEERQKSPPSTQRPIKRSPAQTLIKLPDSETTRKTASPDSSRSTTTGGTGASVNYQPMTPKESEVRILQGDQTLPVKTTKGAVDENRKQISSYEVSENVKPQSSRTEDPNRQRSYSSMSHNHSNVQPQNPWNIPPNMGYNQNQMMNMGMMPQLGMDPEAMRNMMKQHWQMQFMAAALRASEEQWERQSGVSGQTNHTLPATYAQASQMPNMGWGMGMMGQYHNPMGMYGHPQGFQGQGQMMFPNQFYGHPMVPSSPSAGSTLGLGTNSDRGGVGMYSYGTNMGAQSVFGGEFGPPPITPSQKYMGSQQPSIPTNLQSQNISSPRGRNGRDSSSFSQSVYIPSNLSTGAGSGQNSPPPPSSWGRRSAYGSGDWSNVNESQNQSYKNVRPQTQIIN</sequence>
<evidence type="ECO:0000313" key="4">
    <source>
        <dbReference type="Proteomes" id="UP000094020"/>
    </source>
</evidence>
<feature type="compositionally biased region" description="Polar residues" evidence="1">
    <location>
        <begin position="1604"/>
        <end position="1627"/>
    </location>
</feature>
<protein>
    <submittedName>
        <fullName evidence="2">Uncharacterized protein</fullName>
    </submittedName>
</protein>
<proteinExistence type="predicted"/>
<evidence type="ECO:0000256" key="1">
    <source>
        <dbReference type="SAM" id="MobiDB-lite"/>
    </source>
</evidence>
<keyword evidence="4" id="KW-1185">Reference proteome</keyword>
<reference evidence="2" key="1">
    <citation type="submission" date="2013-07" db="EMBL/GenBank/DDBJ databases">
        <title>The Genome Sequence of Cryptococcus pinus CBS10737.</title>
        <authorList>
            <consortium name="The Broad Institute Genome Sequencing Platform"/>
            <person name="Cuomo C."/>
            <person name="Litvintseva A."/>
            <person name="Chen Y."/>
            <person name="Heitman J."/>
            <person name="Sun S."/>
            <person name="Springer D."/>
            <person name="Dromer F."/>
            <person name="Young S.K."/>
            <person name="Zeng Q."/>
            <person name="Gargeya S."/>
            <person name="Fitzgerald M."/>
            <person name="Abouelleil A."/>
            <person name="Alvarado L."/>
            <person name="Berlin A.M."/>
            <person name="Chapman S.B."/>
            <person name="Dewar J."/>
            <person name="Goldberg J."/>
            <person name="Griggs A."/>
            <person name="Gujja S."/>
            <person name="Hansen M."/>
            <person name="Howarth C."/>
            <person name="Imamovic A."/>
            <person name="Larimer J."/>
            <person name="McCowan C."/>
            <person name="Murphy C."/>
            <person name="Pearson M."/>
            <person name="Priest M."/>
            <person name="Roberts A."/>
            <person name="Saif S."/>
            <person name="Shea T."/>
            <person name="Sykes S."/>
            <person name="Wortman J."/>
            <person name="Nusbaum C."/>
            <person name="Birren B."/>
        </authorList>
    </citation>
    <scope>NUCLEOTIDE SEQUENCE [LARGE SCALE GENOMIC DNA]</scope>
    <source>
        <strain evidence="2">CBS 10737</strain>
    </source>
</reference>
<feature type="region of interest" description="Disordered" evidence="1">
    <location>
        <begin position="962"/>
        <end position="1366"/>
    </location>
</feature>
<feature type="compositionally biased region" description="Pro residues" evidence="1">
    <location>
        <begin position="853"/>
        <end position="866"/>
    </location>
</feature>
<gene>
    <name evidence="2" type="ORF">I206_03549</name>
    <name evidence="3" type="ORF">I206_105548</name>
</gene>
<feature type="compositionally biased region" description="Pro residues" evidence="1">
    <location>
        <begin position="827"/>
        <end position="845"/>
    </location>
</feature>
<accession>A0A1B9I3Y7</accession>
<feature type="compositionally biased region" description="Polar residues" evidence="1">
    <location>
        <begin position="618"/>
        <end position="636"/>
    </location>
</feature>
<feature type="region of interest" description="Disordered" evidence="1">
    <location>
        <begin position="1"/>
        <end position="170"/>
    </location>
</feature>
<feature type="compositionally biased region" description="Low complexity" evidence="1">
    <location>
        <begin position="1131"/>
        <end position="1143"/>
    </location>
</feature>
<dbReference type="GeneID" id="30171918"/>
<reference evidence="3" key="4">
    <citation type="submission" date="2024-02" db="EMBL/GenBank/DDBJ databases">
        <title>Comparative genomics of Cryptococcus and Kwoniella reveals pathogenesis evolution and contrasting modes of karyotype evolution via chromosome fusion or intercentromeric recombination.</title>
        <authorList>
            <person name="Coelho M.A."/>
            <person name="David-Palma M."/>
            <person name="Shea T."/>
            <person name="Bowers K."/>
            <person name="McGinley-Smith S."/>
            <person name="Mohammad A.W."/>
            <person name="Gnirke A."/>
            <person name="Yurkov A.M."/>
            <person name="Nowrousian M."/>
            <person name="Sun S."/>
            <person name="Cuomo C.A."/>
            <person name="Heitman J."/>
        </authorList>
    </citation>
    <scope>NUCLEOTIDE SEQUENCE</scope>
    <source>
        <strain evidence="3">CBS 10737</strain>
    </source>
</reference>
<evidence type="ECO:0000313" key="3">
    <source>
        <dbReference type="EMBL" id="WWC71590.1"/>
    </source>
</evidence>
<feature type="compositionally biased region" description="Low complexity" evidence="1">
    <location>
        <begin position="9"/>
        <end position="40"/>
    </location>
</feature>